<evidence type="ECO:0000313" key="4">
    <source>
        <dbReference type="EMBL" id="KAF7814321.1"/>
    </source>
</evidence>
<dbReference type="Proteomes" id="UP000634136">
    <property type="component" value="Unassembled WGS sequence"/>
</dbReference>
<evidence type="ECO:0000256" key="1">
    <source>
        <dbReference type="SAM" id="MobiDB-lite"/>
    </source>
</evidence>
<dbReference type="PANTHER" id="PTHR37610">
    <property type="entry name" value="CCHC-TYPE DOMAIN-CONTAINING PROTEIN"/>
    <property type="match status" value="1"/>
</dbReference>
<dbReference type="EMBL" id="JAAIUW010000013">
    <property type="protein sequence ID" value="KAF7804687.1"/>
    <property type="molecule type" value="Genomic_DNA"/>
</dbReference>
<feature type="domain" description="Retrotransposon Copia-like N-terminal" evidence="2">
    <location>
        <begin position="26"/>
        <end position="71"/>
    </location>
</feature>
<keyword evidence="5" id="KW-1185">Reference proteome</keyword>
<evidence type="ECO:0000259" key="2">
    <source>
        <dbReference type="Pfam" id="PF14244"/>
    </source>
</evidence>
<evidence type="ECO:0000313" key="5">
    <source>
        <dbReference type="Proteomes" id="UP000634136"/>
    </source>
</evidence>
<accession>A0A834SJD0</accession>
<dbReference type="InterPro" id="IPR029472">
    <property type="entry name" value="Copia-like_N"/>
</dbReference>
<dbReference type="EMBL" id="JAAIUW010000009">
    <property type="protein sequence ID" value="KAF7814321.1"/>
    <property type="molecule type" value="Genomic_DNA"/>
</dbReference>
<dbReference type="Pfam" id="PF14244">
    <property type="entry name" value="Retrotran_gag_3"/>
    <property type="match status" value="1"/>
</dbReference>
<gene>
    <name evidence="4" type="ORF">G2W53_028290</name>
    <name evidence="3" type="ORF">G2W53_043798</name>
</gene>
<evidence type="ECO:0000313" key="3">
    <source>
        <dbReference type="EMBL" id="KAF7804687.1"/>
    </source>
</evidence>
<comment type="caution">
    <text evidence="3">The sequence shown here is derived from an EMBL/GenBank/DDBJ whole genome shotgun (WGS) entry which is preliminary data.</text>
</comment>
<dbReference type="OrthoDB" id="5544992at2759"/>
<feature type="region of interest" description="Disordered" evidence="1">
    <location>
        <begin position="460"/>
        <end position="519"/>
    </location>
</feature>
<name>A0A834SJD0_9FABA</name>
<organism evidence="3 5">
    <name type="scientific">Senna tora</name>
    <dbReference type="NCBI Taxonomy" id="362788"/>
    <lineage>
        <taxon>Eukaryota</taxon>
        <taxon>Viridiplantae</taxon>
        <taxon>Streptophyta</taxon>
        <taxon>Embryophyta</taxon>
        <taxon>Tracheophyta</taxon>
        <taxon>Spermatophyta</taxon>
        <taxon>Magnoliopsida</taxon>
        <taxon>eudicotyledons</taxon>
        <taxon>Gunneridae</taxon>
        <taxon>Pentapetalae</taxon>
        <taxon>rosids</taxon>
        <taxon>fabids</taxon>
        <taxon>Fabales</taxon>
        <taxon>Fabaceae</taxon>
        <taxon>Caesalpinioideae</taxon>
        <taxon>Cassia clade</taxon>
        <taxon>Senna</taxon>
    </lineage>
</organism>
<reference evidence="3" key="1">
    <citation type="submission" date="2020-09" db="EMBL/GenBank/DDBJ databases">
        <title>Genome-Enabled Discovery of Anthraquinone Biosynthesis in Senna tora.</title>
        <authorList>
            <person name="Kang S.-H."/>
            <person name="Pandey R.P."/>
            <person name="Lee C.-M."/>
            <person name="Sim J.-S."/>
            <person name="Jeong J.-T."/>
            <person name="Choi B.-S."/>
            <person name="Jung M."/>
            <person name="Ginzburg D."/>
            <person name="Zhao K."/>
            <person name="Won S.Y."/>
            <person name="Oh T.-J."/>
            <person name="Yu Y."/>
            <person name="Kim N.-H."/>
            <person name="Lee O.R."/>
            <person name="Lee T.-H."/>
            <person name="Bashyal P."/>
            <person name="Kim T.-S."/>
            <person name="Lee W.-H."/>
            <person name="Kawkins C."/>
            <person name="Kim C.-K."/>
            <person name="Kim J.S."/>
            <person name="Ahn B.O."/>
            <person name="Rhee S.Y."/>
            <person name="Sohng J.K."/>
        </authorList>
    </citation>
    <scope>NUCLEOTIDE SEQUENCE</scope>
    <source>
        <tissue evidence="3">Leaf</tissue>
    </source>
</reference>
<dbReference type="AlphaFoldDB" id="A0A834SJD0"/>
<dbReference type="PANTHER" id="PTHR37610:SF40">
    <property type="entry name" value="OS01G0909600 PROTEIN"/>
    <property type="match status" value="1"/>
</dbReference>
<protein>
    <recommendedName>
        <fullName evidence="2">Retrotransposon Copia-like N-terminal domain-containing protein</fullName>
    </recommendedName>
</protein>
<sequence length="519" mass="58754">MTEGETRTIGNTSTQPQKNAIWTLSNSDQPGMVLVVSPLIGSNYIAWSTAFRTALEAKQKIRFIDGTIKEPTDPEEHEKWKPIDSMVKSWIGNSISKEISESLVHCGSALALWKELEERFGSSCGPQLYHVQREMLTTEQGSDTITKYWSRLHRWWDEWTRISPSPRCYCGKCTCEVNKRLDEKESSGRLMHFLMGLSQNFDSFRGQILNLDPMPTANKAYNMALQLERQREVNMTYGGSVSGTSPSEGLEMAMVVKGGKIEGARRRETKEEKYSKYCEHCHMNGHLKESCFKLQGYPEWYKELKKKTGGNKKGQNVVASVGESPLDVADSSSNEQGNQMSILSMLVKELSKAMKGNNSEHVNFAQLGNFAEPLQIYLPNGDSVKVTQTGTVQKTDRILARGKVKGNLYILDCVGPSEESSLRQKCVFTGATYFVTIVDDLSRATWVFLIQHKNMETTRNDEFTMQPDHTMNQEDPPVHETPENDENQNMEPENVADINELEEEGDEREVMPQQQIVPY</sequence>
<proteinExistence type="predicted"/>